<organism evidence="8 9">
    <name type="scientific">Kingella denitrificans ATCC 33394</name>
    <dbReference type="NCBI Taxonomy" id="888741"/>
    <lineage>
        <taxon>Bacteria</taxon>
        <taxon>Pseudomonadati</taxon>
        <taxon>Pseudomonadota</taxon>
        <taxon>Betaproteobacteria</taxon>
        <taxon>Neisseriales</taxon>
        <taxon>Neisseriaceae</taxon>
        <taxon>Kingella</taxon>
    </lineage>
</organism>
<accession>F0F1S8</accession>
<evidence type="ECO:0000313" key="9">
    <source>
        <dbReference type="Proteomes" id="UP000004088"/>
    </source>
</evidence>
<dbReference type="GO" id="GO:0006457">
    <property type="term" value="P:protein folding"/>
    <property type="evidence" value="ECO:0007669"/>
    <property type="project" value="InterPro"/>
</dbReference>
<dbReference type="GO" id="GO:0003755">
    <property type="term" value="F:peptidyl-prolyl cis-trans isomerase activity"/>
    <property type="evidence" value="ECO:0007669"/>
    <property type="project" value="UniProtKB-KW"/>
</dbReference>
<dbReference type="SUPFAM" id="SSF54534">
    <property type="entry name" value="FKBP-like"/>
    <property type="match status" value="1"/>
</dbReference>
<gene>
    <name evidence="8" type="primary">fkpB</name>
    <name evidence="8" type="ORF">HMPREF9098_2063</name>
</gene>
<dbReference type="InterPro" id="IPR036944">
    <property type="entry name" value="PPIase_FKBP_N_sf"/>
</dbReference>
<evidence type="ECO:0000259" key="7">
    <source>
        <dbReference type="PROSITE" id="PS50059"/>
    </source>
</evidence>
<comment type="caution">
    <text evidence="8">The sequence shown here is derived from an EMBL/GenBank/DDBJ whole genome shotgun (WGS) entry which is preliminary data.</text>
</comment>
<dbReference type="PANTHER" id="PTHR43811">
    <property type="entry name" value="FKBP-TYPE PEPTIDYL-PROLYL CIS-TRANS ISOMERASE FKPA"/>
    <property type="match status" value="1"/>
</dbReference>
<feature type="domain" description="PPIase FKBP-type" evidence="7">
    <location>
        <begin position="212"/>
        <end position="299"/>
    </location>
</feature>
<evidence type="ECO:0000256" key="1">
    <source>
        <dbReference type="ARBA" id="ARBA00000971"/>
    </source>
</evidence>
<comment type="catalytic activity">
    <reaction evidence="1 6">
        <text>[protein]-peptidylproline (omega=180) = [protein]-peptidylproline (omega=0)</text>
        <dbReference type="Rhea" id="RHEA:16237"/>
        <dbReference type="Rhea" id="RHEA-COMP:10747"/>
        <dbReference type="Rhea" id="RHEA-COMP:10748"/>
        <dbReference type="ChEBI" id="CHEBI:83833"/>
        <dbReference type="ChEBI" id="CHEBI:83834"/>
        <dbReference type="EC" id="5.2.1.8"/>
    </reaction>
</comment>
<dbReference type="AlphaFoldDB" id="F0F1S8"/>
<dbReference type="InterPro" id="IPR001179">
    <property type="entry name" value="PPIase_FKBP_dom"/>
</dbReference>
<comment type="similarity">
    <text evidence="2">Belongs to the FKBP-type PPIase family.</text>
</comment>
<dbReference type="Gene3D" id="3.10.50.40">
    <property type="match status" value="1"/>
</dbReference>
<dbReference type="Gene3D" id="1.10.287.460">
    <property type="entry name" value="Peptidyl-prolyl cis-trans isomerase, FKBP-type, N-terminal domain"/>
    <property type="match status" value="1"/>
</dbReference>
<evidence type="ECO:0000313" key="8">
    <source>
        <dbReference type="EMBL" id="EGC16469.1"/>
    </source>
</evidence>
<evidence type="ECO:0000256" key="6">
    <source>
        <dbReference type="PROSITE-ProRule" id="PRU00277"/>
    </source>
</evidence>
<name>F0F1S8_9NEIS</name>
<dbReference type="Pfam" id="PF00254">
    <property type="entry name" value="FKBP_C"/>
    <property type="match status" value="1"/>
</dbReference>
<dbReference type="Proteomes" id="UP000004088">
    <property type="component" value="Unassembled WGS sequence"/>
</dbReference>
<keyword evidence="4 6" id="KW-0697">Rotamase</keyword>
<dbReference type="STRING" id="888741.HMPREF9098_2063"/>
<reference evidence="8 9" key="1">
    <citation type="submission" date="2011-01" db="EMBL/GenBank/DDBJ databases">
        <authorList>
            <person name="Muzny D."/>
            <person name="Qin X."/>
            <person name="Deng J."/>
            <person name="Jiang H."/>
            <person name="Liu Y."/>
            <person name="Qu J."/>
            <person name="Song X.-Z."/>
            <person name="Zhang L."/>
            <person name="Thornton R."/>
            <person name="Coyle M."/>
            <person name="Francisco L."/>
            <person name="Jackson L."/>
            <person name="Javaid M."/>
            <person name="Korchina V."/>
            <person name="Kovar C."/>
            <person name="Mata R."/>
            <person name="Mathew T."/>
            <person name="Ngo R."/>
            <person name="Nguyen L."/>
            <person name="Nguyen N."/>
            <person name="Okwuonu G."/>
            <person name="Ongeri F."/>
            <person name="Pham C."/>
            <person name="Simmons D."/>
            <person name="Wilczek-Boney K."/>
            <person name="Hale W."/>
            <person name="Jakkamsetti A."/>
            <person name="Pham P."/>
            <person name="Ruth R."/>
            <person name="San Lucas F."/>
            <person name="Warren J."/>
            <person name="Zhang J."/>
            <person name="Zhao Z."/>
            <person name="Zhou C."/>
            <person name="Zhu D."/>
            <person name="Lee S."/>
            <person name="Bess C."/>
            <person name="Blankenburg K."/>
            <person name="Forbes L."/>
            <person name="Fu Q."/>
            <person name="Gubbala S."/>
            <person name="Hirani K."/>
            <person name="Jayaseelan J.C."/>
            <person name="Lara F."/>
            <person name="Munidasa M."/>
            <person name="Palculict T."/>
            <person name="Patil S."/>
            <person name="Pu L.-L."/>
            <person name="Saada N."/>
            <person name="Tang L."/>
            <person name="Weissenberger G."/>
            <person name="Zhu Y."/>
            <person name="Hemphill L."/>
            <person name="Shang Y."/>
            <person name="Youmans B."/>
            <person name="Ayvaz T."/>
            <person name="Ross M."/>
            <person name="Santibanez J."/>
            <person name="Aqrawi P."/>
            <person name="Gross S."/>
            <person name="Joshi V."/>
            <person name="Fowler G."/>
            <person name="Nazareth L."/>
            <person name="Reid J."/>
            <person name="Worley K."/>
            <person name="Petrosino J."/>
            <person name="Highlander S."/>
            <person name="Gibbs R."/>
        </authorList>
    </citation>
    <scope>NUCLEOTIDE SEQUENCE [LARGE SCALE GENOMIC DNA]</scope>
    <source>
        <strain evidence="8 9">ATCC 33394</strain>
    </source>
</reference>
<proteinExistence type="inferred from homology"/>
<evidence type="ECO:0000256" key="5">
    <source>
        <dbReference type="ARBA" id="ARBA00023235"/>
    </source>
</evidence>
<dbReference type="PANTHER" id="PTHR43811:SF23">
    <property type="entry name" value="FKBP-TYPE 22 KDA PEPTIDYL-PROLYL CIS-TRANS ISOMERASE"/>
    <property type="match status" value="1"/>
</dbReference>
<sequence length="342" mass="35703">MVFCKQMKNRIITAFVMKAKNVIISTFYLLFLSTRFYHMKKSVLALSLTALFALAACNQQANTSKSAASGTAAASSAAASSAGTSATASAPAGLEGTEKQLSYMLGYEISTQLDLAGLKKSGITIDKDALFAAIEDQMAGTPSKMTPEQVQAVMTAVTEKMQAAAAKEAEATAAAGKQWLEANKSKEGVQTTASGLQYSVKKEGTGAAIAKGDLVSVQYEGRLTNGEVFDSNKGGKDFDVPVVDNTVIKGWIEGLQLMKQGGEYTLYIPADLAYGNASPSPKIPAGSVLVFDIKVNAVRKGEGTKMIEQMQAAQKAQLEELQKAQAQAQAAASAPAGASAAK</sequence>
<dbReference type="InterPro" id="IPR046357">
    <property type="entry name" value="PPIase_dom_sf"/>
</dbReference>
<dbReference type="HOGENOM" id="CLU_013615_0_1_4"/>
<evidence type="ECO:0000256" key="3">
    <source>
        <dbReference type="ARBA" id="ARBA00013194"/>
    </source>
</evidence>
<keyword evidence="9" id="KW-1185">Reference proteome</keyword>
<dbReference type="Pfam" id="PF01346">
    <property type="entry name" value="FKBP_N"/>
    <property type="match status" value="1"/>
</dbReference>
<dbReference type="PROSITE" id="PS50059">
    <property type="entry name" value="FKBP_PPIASE"/>
    <property type="match status" value="1"/>
</dbReference>
<dbReference type="EMBL" id="AEWV01000041">
    <property type="protein sequence ID" value="EGC16469.1"/>
    <property type="molecule type" value="Genomic_DNA"/>
</dbReference>
<dbReference type="EC" id="5.2.1.8" evidence="3 6"/>
<evidence type="ECO:0000256" key="4">
    <source>
        <dbReference type="ARBA" id="ARBA00023110"/>
    </source>
</evidence>
<protein>
    <recommendedName>
        <fullName evidence="3 6">peptidylprolyl isomerase</fullName>
        <ecNumber evidence="3 6">5.2.1.8</ecNumber>
    </recommendedName>
</protein>
<evidence type="ECO:0000256" key="2">
    <source>
        <dbReference type="ARBA" id="ARBA00006577"/>
    </source>
</evidence>
<dbReference type="InterPro" id="IPR000774">
    <property type="entry name" value="PPIase_FKBP_N"/>
</dbReference>
<keyword evidence="5 6" id="KW-0413">Isomerase</keyword>